<sequence>MLVKILVTGGAGFIGSAVVRHVIRNTDWQVVNLDKLTYAGNLESLAGALDHQRHRFHRADICDRAAVDGILAAEHPDAVLHLAAESHVDRSIDGAAPFITTNIVGTWTLLEAVLAYWRSLDSGAQGRFRFQHISTDEVFGSLGPTGLFSEETAYQPNSPYSASKAASDHLVRAWHHTYGLPTLATNCSNNYGPYHFPEKLIPLMIIRALRGEALPVYGKGENVRDWLHVEDHAEALIAVLERGRVGETYNVGGHSERRNIDVVRTICGLLDEMAPDTAGRAHERLIQHVADRPGHDQRYAIDPSKIEREIGWRPRHTFESGLRETVRWFLDNRGWWERVMSGAYRGERLGLRA</sequence>
<keyword evidence="10" id="KW-1185">Reference proteome</keyword>
<comment type="cofactor">
    <cofactor evidence="2 7">
        <name>NAD(+)</name>
        <dbReference type="ChEBI" id="CHEBI:57540"/>
    </cofactor>
</comment>
<evidence type="ECO:0000256" key="7">
    <source>
        <dbReference type="RuleBase" id="RU004473"/>
    </source>
</evidence>
<feature type="domain" description="NAD(P)-binding" evidence="8">
    <location>
        <begin position="6"/>
        <end position="325"/>
    </location>
</feature>
<dbReference type="SUPFAM" id="SSF51735">
    <property type="entry name" value="NAD(P)-binding Rossmann-fold domains"/>
    <property type="match status" value="1"/>
</dbReference>
<proteinExistence type="inferred from homology"/>
<dbReference type="OrthoDB" id="9801785at2"/>
<comment type="similarity">
    <text evidence="3 7">Belongs to the NAD(P)-dependent epimerase/dehydratase family. dTDP-glucose dehydratase subfamily.</text>
</comment>
<dbReference type="GO" id="GO:0008460">
    <property type="term" value="F:dTDP-glucose 4,6-dehydratase activity"/>
    <property type="evidence" value="ECO:0007669"/>
    <property type="project" value="UniProtKB-EC"/>
</dbReference>
<evidence type="ECO:0000256" key="6">
    <source>
        <dbReference type="ARBA" id="ARBA00023239"/>
    </source>
</evidence>
<dbReference type="InterPro" id="IPR005888">
    <property type="entry name" value="dTDP_Gluc_deHydtase"/>
</dbReference>
<organism evidence="9 10">
    <name type="scientific">Vineibacter terrae</name>
    <dbReference type="NCBI Taxonomy" id="2586908"/>
    <lineage>
        <taxon>Bacteria</taxon>
        <taxon>Pseudomonadati</taxon>
        <taxon>Pseudomonadota</taxon>
        <taxon>Alphaproteobacteria</taxon>
        <taxon>Hyphomicrobiales</taxon>
        <taxon>Vineibacter</taxon>
    </lineage>
</organism>
<evidence type="ECO:0000256" key="4">
    <source>
        <dbReference type="ARBA" id="ARBA00011990"/>
    </source>
</evidence>
<dbReference type="EC" id="4.2.1.46" evidence="4 7"/>
<reference evidence="9 10" key="1">
    <citation type="submission" date="2019-06" db="EMBL/GenBank/DDBJ databases">
        <title>New taxonomy in bacterial strain CC-CFT640, isolated from vineyard.</title>
        <authorList>
            <person name="Lin S.-Y."/>
            <person name="Tsai C.-F."/>
            <person name="Young C.-C."/>
        </authorList>
    </citation>
    <scope>NUCLEOTIDE SEQUENCE [LARGE SCALE GENOMIC DNA]</scope>
    <source>
        <strain evidence="9 10">CC-CFT640</strain>
    </source>
</reference>
<evidence type="ECO:0000256" key="2">
    <source>
        <dbReference type="ARBA" id="ARBA00001911"/>
    </source>
</evidence>
<evidence type="ECO:0000313" key="10">
    <source>
        <dbReference type="Proteomes" id="UP000321638"/>
    </source>
</evidence>
<dbReference type="InterPro" id="IPR036291">
    <property type="entry name" value="NAD(P)-bd_dom_sf"/>
</dbReference>
<evidence type="ECO:0000256" key="5">
    <source>
        <dbReference type="ARBA" id="ARBA00023027"/>
    </source>
</evidence>
<dbReference type="GO" id="GO:0009225">
    <property type="term" value="P:nucleotide-sugar metabolic process"/>
    <property type="evidence" value="ECO:0007669"/>
    <property type="project" value="InterPro"/>
</dbReference>
<dbReference type="Proteomes" id="UP000321638">
    <property type="component" value="Unassembled WGS sequence"/>
</dbReference>
<name>A0A5C8PIJ7_9HYPH</name>
<protein>
    <recommendedName>
        <fullName evidence="4 7">dTDP-glucose 4,6-dehydratase</fullName>
        <ecNumber evidence="4 7">4.2.1.46</ecNumber>
    </recommendedName>
</protein>
<dbReference type="Gene3D" id="3.40.50.720">
    <property type="entry name" value="NAD(P)-binding Rossmann-like Domain"/>
    <property type="match status" value="1"/>
</dbReference>
<comment type="catalytic activity">
    <reaction evidence="1 7">
        <text>dTDP-alpha-D-glucose = dTDP-4-dehydro-6-deoxy-alpha-D-glucose + H2O</text>
        <dbReference type="Rhea" id="RHEA:17221"/>
        <dbReference type="ChEBI" id="CHEBI:15377"/>
        <dbReference type="ChEBI" id="CHEBI:57477"/>
        <dbReference type="ChEBI" id="CHEBI:57649"/>
        <dbReference type="EC" id="4.2.1.46"/>
    </reaction>
</comment>
<dbReference type="InterPro" id="IPR016040">
    <property type="entry name" value="NAD(P)-bd_dom"/>
</dbReference>
<dbReference type="EMBL" id="VDUZ01000027">
    <property type="protein sequence ID" value="TXL73193.1"/>
    <property type="molecule type" value="Genomic_DNA"/>
</dbReference>
<accession>A0A5C8PIJ7</accession>
<evidence type="ECO:0000256" key="3">
    <source>
        <dbReference type="ARBA" id="ARBA00008178"/>
    </source>
</evidence>
<evidence type="ECO:0000313" key="9">
    <source>
        <dbReference type="EMBL" id="TXL73193.1"/>
    </source>
</evidence>
<dbReference type="CDD" id="cd05246">
    <property type="entry name" value="dTDP_GD_SDR_e"/>
    <property type="match status" value="1"/>
</dbReference>
<keyword evidence="6 7" id="KW-0456">Lyase</keyword>
<gene>
    <name evidence="9" type="primary">rfbB</name>
    <name evidence="9" type="ORF">FHP25_22470</name>
</gene>
<keyword evidence="5" id="KW-0520">NAD</keyword>
<dbReference type="RefSeq" id="WP_147849212.1">
    <property type="nucleotide sequence ID" value="NZ_VDUZ01000027.1"/>
</dbReference>
<dbReference type="Pfam" id="PF16363">
    <property type="entry name" value="GDP_Man_Dehyd"/>
    <property type="match status" value="1"/>
</dbReference>
<evidence type="ECO:0000259" key="8">
    <source>
        <dbReference type="Pfam" id="PF16363"/>
    </source>
</evidence>
<evidence type="ECO:0000256" key="1">
    <source>
        <dbReference type="ARBA" id="ARBA00001539"/>
    </source>
</evidence>
<dbReference type="NCBIfam" id="TIGR01181">
    <property type="entry name" value="dTDP_gluc_dehyt"/>
    <property type="match status" value="1"/>
</dbReference>
<dbReference type="PANTHER" id="PTHR43000">
    <property type="entry name" value="DTDP-D-GLUCOSE 4,6-DEHYDRATASE-RELATED"/>
    <property type="match status" value="1"/>
</dbReference>
<comment type="caution">
    <text evidence="9">The sequence shown here is derived from an EMBL/GenBank/DDBJ whole genome shotgun (WGS) entry which is preliminary data.</text>
</comment>
<dbReference type="AlphaFoldDB" id="A0A5C8PIJ7"/>
<dbReference type="Gene3D" id="3.90.25.10">
    <property type="entry name" value="UDP-galactose 4-epimerase, domain 1"/>
    <property type="match status" value="1"/>
</dbReference>